<dbReference type="EMBL" id="JANEYF010005162">
    <property type="protein sequence ID" value="KAJ8928987.1"/>
    <property type="molecule type" value="Genomic_DNA"/>
</dbReference>
<feature type="non-terminal residue" evidence="1">
    <location>
        <position position="1"/>
    </location>
</feature>
<dbReference type="Proteomes" id="UP001162156">
    <property type="component" value="Unassembled WGS sequence"/>
</dbReference>
<keyword evidence="2" id="KW-1185">Reference proteome</keyword>
<sequence length="134" mass="15689">WKNFFLKKSYNDRILIPKDTKQSLSWWLDNLTYTVMIKPSRFSLEIFSDASSIGWGAHCNGQRCRGFWEEADKSKHINYLEIKAAFYGLQSFTKSYENIKVLLRINNKTAIACLNRGGSVKYRNLSNITFQYLN</sequence>
<reference evidence="1" key="1">
    <citation type="journal article" date="2023" name="Insect Mol. Biol.">
        <title>Genome sequencing provides insights into the evolution of gene families encoding plant cell wall-degrading enzymes in longhorned beetles.</title>
        <authorList>
            <person name="Shin N.R."/>
            <person name="Okamura Y."/>
            <person name="Kirsch R."/>
            <person name="Pauchet Y."/>
        </authorList>
    </citation>
    <scope>NUCLEOTIDE SEQUENCE</scope>
    <source>
        <strain evidence="1">RBIC_L_NR</strain>
    </source>
</reference>
<protein>
    <recommendedName>
        <fullName evidence="3">RNase H type-1 domain-containing protein</fullName>
    </recommendedName>
</protein>
<proteinExistence type="predicted"/>
<evidence type="ECO:0000313" key="1">
    <source>
        <dbReference type="EMBL" id="KAJ8928987.1"/>
    </source>
</evidence>
<dbReference type="CDD" id="cd09275">
    <property type="entry name" value="RNase_HI_RT_DIRS1"/>
    <property type="match status" value="1"/>
</dbReference>
<accession>A0AAV8WRX7</accession>
<dbReference type="PANTHER" id="PTHR33050:SF7">
    <property type="entry name" value="RIBONUCLEASE H"/>
    <property type="match status" value="1"/>
</dbReference>
<dbReference type="AlphaFoldDB" id="A0AAV8WRX7"/>
<gene>
    <name evidence="1" type="ORF">NQ314_018373</name>
</gene>
<organism evidence="1 2">
    <name type="scientific">Rhamnusium bicolor</name>
    <dbReference type="NCBI Taxonomy" id="1586634"/>
    <lineage>
        <taxon>Eukaryota</taxon>
        <taxon>Metazoa</taxon>
        <taxon>Ecdysozoa</taxon>
        <taxon>Arthropoda</taxon>
        <taxon>Hexapoda</taxon>
        <taxon>Insecta</taxon>
        <taxon>Pterygota</taxon>
        <taxon>Neoptera</taxon>
        <taxon>Endopterygota</taxon>
        <taxon>Coleoptera</taxon>
        <taxon>Polyphaga</taxon>
        <taxon>Cucujiformia</taxon>
        <taxon>Chrysomeloidea</taxon>
        <taxon>Cerambycidae</taxon>
        <taxon>Lepturinae</taxon>
        <taxon>Rhagiini</taxon>
        <taxon>Rhamnusium</taxon>
    </lineage>
</organism>
<name>A0AAV8WRX7_9CUCU</name>
<evidence type="ECO:0000313" key="2">
    <source>
        <dbReference type="Proteomes" id="UP001162156"/>
    </source>
</evidence>
<comment type="caution">
    <text evidence="1">The sequence shown here is derived from an EMBL/GenBank/DDBJ whole genome shotgun (WGS) entry which is preliminary data.</text>
</comment>
<dbReference type="PANTHER" id="PTHR33050">
    <property type="entry name" value="REVERSE TRANSCRIPTASE DOMAIN-CONTAINING PROTEIN"/>
    <property type="match status" value="1"/>
</dbReference>
<evidence type="ECO:0008006" key="3">
    <source>
        <dbReference type="Google" id="ProtNLM"/>
    </source>
</evidence>
<dbReference type="InterPro" id="IPR052055">
    <property type="entry name" value="Hepadnavirus_pol/RT"/>
</dbReference>